<proteinExistence type="predicted"/>
<feature type="domain" description="Myb/SANT-like" evidence="2">
    <location>
        <begin position="12"/>
        <end position="110"/>
    </location>
</feature>
<dbReference type="InterPro" id="IPR029480">
    <property type="entry name" value="Transpos_assoc"/>
</dbReference>
<dbReference type="PANTHER" id="PTHR46250">
    <property type="entry name" value="MYB/SANT-LIKE DNA-BINDING DOMAIN PROTEIN-RELATED"/>
    <property type="match status" value="1"/>
</dbReference>
<evidence type="ECO:0000313" key="4">
    <source>
        <dbReference type="EMBL" id="TYK20986.1"/>
    </source>
</evidence>
<protein>
    <submittedName>
        <fullName evidence="4">Retrotransposon protein</fullName>
    </submittedName>
</protein>
<feature type="compositionally biased region" description="Basic and acidic residues" evidence="1">
    <location>
        <begin position="186"/>
        <end position="198"/>
    </location>
</feature>
<evidence type="ECO:0000259" key="3">
    <source>
        <dbReference type="Pfam" id="PF13963"/>
    </source>
</evidence>
<dbReference type="InterPro" id="IPR004242">
    <property type="entry name" value="Transposase_21"/>
</dbReference>
<dbReference type="AlphaFoldDB" id="A0A5D3DBP2"/>
<comment type="caution">
    <text evidence="4">The sequence shown here is derived from an EMBL/GenBank/DDBJ whole genome shotgun (WGS) entry which is preliminary data.</text>
</comment>
<dbReference type="Pfam" id="PF13963">
    <property type="entry name" value="Transpos_assoc"/>
    <property type="match status" value="1"/>
</dbReference>
<name>A0A5D3DBP2_CUCMM</name>
<accession>A0A5D3DBP2</accession>
<sequence>MSTSNRAPRHVWTKEEEGTLVECLMELVSMGGWKSDNGTFRPGYLAQLVRIMAEKLPGCQVRATTVIDCRIKTLKRTFQAIAEMRGPACSGFGWNDEEKCIVAEKELFDNWVRSHPAAKGLLNKPFSYYDELTYVFGRDRATGRFAETFADVGSNEPGGGYDRFDMGDGNEDFLPVYSQGIDLSQDDVRASRPSRASEGRTGSSGSKRKRGSQRDFELEAIHLALDQTNEQLRQIAEWPARNLANDNHVRTEFFHILREMPELTSLEWVLLQRHLLSRMDDLRGCVGYPAVMDKGWMKLRNKLSLEYRHGVTQFLEFAKFHVDAYGRLRCPCKRCLNLNWSSLEGVERHLLTIRISLYYTEWVYHGESLSYRGTENFEEGTSSNPFNEGTSSTQFNEEGDIFGMLNDLQVPIEHEEEIEEFRLEDEMPMNVGLMHVKVLNGWNNKSFDTLLELLRTAFPMCNSTIPSSFYEAKRKLRDLGLGYETIHACKYDCVLYWKEFADLQHCPTCGEARYKEGSADMRWHRDKRVETDDVLRHPADAEGWKHFDSEFLDFASDPRNYVACLLLPYNLPPLKCMKETNFFMSLLIPGPKSPGRKIDVYLQPLIEELKELRTFGGEVRRGIRHVLYAWVIDRPSGYEVEYLSWDIDAFFHRITCGVEVGYTMERSVVSHQVDDHIEDDTLCRNDVDPTIVERPVVRHVTDGFIDELDEHLSHASDEEL</sequence>
<feature type="region of interest" description="Disordered" evidence="1">
    <location>
        <begin position="186"/>
        <end position="213"/>
    </location>
</feature>
<dbReference type="Pfam" id="PF02992">
    <property type="entry name" value="Transposase_21"/>
    <property type="match status" value="1"/>
</dbReference>
<dbReference type="InterPro" id="IPR024752">
    <property type="entry name" value="Myb/SANT-like_dom"/>
</dbReference>
<evidence type="ECO:0000259" key="2">
    <source>
        <dbReference type="Pfam" id="PF12776"/>
    </source>
</evidence>
<evidence type="ECO:0000256" key="1">
    <source>
        <dbReference type="SAM" id="MobiDB-lite"/>
    </source>
</evidence>
<gene>
    <name evidence="4" type="ORF">E5676_scaffold328G00100</name>
</gene>
<dbReference type="PANTHER" id="PTHR46250:SF18">
    <property type="entry name" value="MYB_SANT-LIKE DOMAIN-CONTAINING PROTEIN"/>
    <property type="match status" value="1"/>
</dbReference>
<evidence type="ECO:0000313" key="5">
    <source>
        <dbReference type="Proteomes" id="UP000321947"/>
    </source>
</evidence>
<dbReference type="EMBL" id="SSTD01005945">
    <property type="protein sequence ID" value="TYK20986.1"/>
    <property type="molecule type" value="Genomic_DNA"/>
</dbReference>
<organism evidence="4 5">
    <name type="scientific">Cucumis melo var. makuwa</name>
    <name type="common">Oriental melon</name>
    <dbReference type="NCBI Taxonomy" id="1194695"/>
    <lineage>
        <taxon>Eukaryota</taxon>
        <taxon>Viridiplantae</taxon>
        <taxon>Streptophyta</taxon>
        <taxon>Embryophyta</taxon>
        <taxon>Tracheophyta</taxon>
        <taxon>Spermatophyta</taxon>
        <taxon>Magnoliopsida</taxon>
        <taxon>eudicotyledons</taxon>
        <taxon>Gunneridae</taxon>
        <taxon>Pentapetalae</taxon>
        <taxon>rosids</taxon>
        <taxon>fabids</taxon>
        <taxon>Cucurbitales</taxon>
        <taxon>Cucurbitaceae</taxon>
        <taxon>Benincaseae</taxon>
        <taxon>Cucumis</taxon>
    </lineage>
</organism>
<dbReference type="Pfam" id="PF12776">
    <property type="entry name" value="Myb_DNA-bind_3"/>
    <property type="match status" value="1"/>
</dbReference>
<reference evidence="4 5" key="1">
    <citation type="submission" date="2019-08" db="EMBL/GenBank/DDBJ databases">
        <title>Draft genome sequences of two oriental melons (Cucumis melo L. var makuwa).</title>
        <authorList>
            <person name="Kwon S.-Y."/>
        </authorList>
    </citation>
    <scope>NUCLEOTIDE SEQUENCE [LARGE SCALE GENOMIC DNA]</scope>
    <source>
        <strain evidence="5">cv. Chang Bougi</strain>
        <tissue evidence="4">Leaf</tissue>
    </source>
</reference>
<feature type="domain" description="Transposase-associated" evidence="3">
    <location>
        <begin position="294"/>
        <end position="367"/>
    </location>
</feature>
<dbReference type="Proteomes" id="UP000321947">
    <property type="component" value="Unassembled WGS sequence"/>
</dbReference>